<dbReference type="OrthoDB" id="2495271at2759"/>
<sequence>MDHYLDPEELLPPQGLDDHLVVLHYRILHSLLREDEPLLLLRRFNGMTTSTLELINRIAWGDFTDTNMAELYLRMEDQIQNLASGLDDGTRHFIVEFTTHLSAQLFRTWTASLPARNLLDNLTHINAASMTSTSPGSTTLACSICLDSYLPSDTLVVLPCHTTHHFHRRCIHVRILLPSSFPG</sequence>
<dbReference type="InterPro" id="IPR001841">
    <property type="entry name" value="Znf_RING"/>
</dbReference>
<dbReference type="AlphaFoldDB" id="A0A0L6UBJ5"/>
<protein>
    <recommendedName>
        <fullName evidence="1">RING-type domain-containing protein</fullName>
    </recommendedName>
</protein>
<dbReference type="Gene3D" id="3.30.40.10">
    <property type="entry name" value="Zinc/RING finger domain, C3HC4 (zinc finger)"/>
    <property type="match status" value="1"/>
</dbReference>
<proteinExistence type="predicted"/>
<reference evidence="2 3" key="1">
    <citation type="submission" date="2015-08" db="EMBL/GenBank/DDBJ databases">
        <title>Next Generation Sequencing and Analysis of the Genome of Puccinia sorghi L Schw, the Causal Agent of Maize Common Rust.</title>
        <authorList>
            <person name="Rochi L."/>
            <person name="Burguener G."/>
            <person name="Darino M."/>
            <person name="Turjanski A."/>
            <person name="Kreff E."/>
            <person name="Dieguez M.J."/>
            <person name="Sacco F."/>
        </authorList>
    </citation>
    <scope>NUCLEOTIDE SEQUENCE [LARGE SCALE GENOMIC DNA]</scope>
    <source>
        <strain evidence="2 3">RO10H11247</strain>
    </source>
</reference>
<dbReference type="STRING" id="27349.A0A0L6UBJ5"/>
<feature type="domain" description="RING-type" evidence="1">
    <location>
        <begin position="142"/>
        <end position="171"/>
    </location>
</feature>
<gene>
    <name evidence="2" type="ORF">VP01_83g8</name>
</gene>
<evidence type="ECO:0000259" key="1">
    <source>
        <dbReference type="Pfam" id="PF17123"/>
    </source>
</evidence>
<dbReference type="Proteomes" id="UP000037035">
    <property type="component" value="Unassembled WGS sequence"/>
</dbReference>
<dbReference type="VEuPathDB" id="FungiDB:VP01_83g8"/>
<evidence type="ECO:0000313" key="3">
    <source>
        <dbReference type="Proteomes" id="UP000037035"/>
    </source>
</evidence>
<dbReference type="Pfam" id="PF17123">
    <property type="entry name" value="zf-RING_11"/>
    <property type="match status" value="1"/>
</dbReference>
<dbReference type="InterPro" id="IPR013083">
    <property type="entry name" value="Znf_RING/FYVE/PHD"/>
</dbReference>
<accession>A0A0L6UBJ5</accession>
<dbReference type="EMBL" id="LAVV01013938">
    <property type="protein sequence ID" value="KNZ45190.1"/>
    <property type="molecule type" value="Genomic_DNA"/>
</dbReference>
<comment type="caution">
    <text evidence="2">The sequence shown here is derived from an EMBL/GenBank/DDBJ whole genome shotgun (WGS) entry which is preliminary data.</text>
</comment>
<evidence type="ECO:0000313" key="2">
    <source>
        <dbReference type="EMBL" id="KNZ45190.1"/>
    </source>
</evidence>
<dbReference type="SUPFAM" id="SSF57850">
    <property type="entry name" value="RING/U-box"/>
    <property type="match status" value="1"/>
</dbReference>
<keyword evidence="3" id="KW-1185">Reference proteome</keyword>
<name>A0A0L6UBJ5_9BASI</name>
<organism evidence="2 3">
    <name type="scientific">Puccinia sorghi</name>
    <dbReference type="NCBI Taxonomy" id="27349"/>
    <lineage>
        <taxon>Eukaryota</taxon>
        <taxon>Fungi</taxon>
        <taxon>Dikarya</taxon>
        <taxon>Basidiomycota</taxon>
        <taxon>Pucciniomycotina</taxon>
        <taxon>Pucciniomycetes</taxon>
        <taxon>Pucciniales</taxon>
        <taxon>Pucciniaceae</taxon>
        <taxon>Puccinia</taxon>
    </lineage>
</organism>